<gene>
    <name evidence="13" type="primary">far6a</name>
</gene>
<proteinExistence type="evidence at transcript level"/>
<evidence type="ECO:0000256" key="6">
    <source>
        <dbReference type="ARBA" id="ARBA00022989"/>
    </source>
</evidence>
<feature type="transmembrane region" description="Helical" evidence="10">
    <location>
        <begin position="377"/>
        <end position="398"/>
    </location>
</feature>
<evidence type="ECO:0000256" key="9">
    <source>
        <dbReference type="ARBA" id="ARBA00052530"/>
    </source>
</evidence>
<evidence type="ECO:0000256" key="2">
    <source>
        <dbReference type="ARBA" id="ARBA00005928"/>
    </source>
</evidence>
<comment type="subcellular location">
    <subcellularLocation>
        <location evidence="1">Membrane</location>
        <topology evidence="1">Multi-pass membrane protein</topology>
    </subcellularLocation>
</comment>
<feature type="transmembrane region" description="Helical" evidence="10">
    <location>
        <begin position="491"/>
        <end position="513"/>
    </location>
</feature>
<keyword evidence="6 10" id="KW-1133">Transmembrane helix</keyword>
<protein>
    <recommendedName>
        <fullName evidence="10">Fatty acyl-CoA reductase</fullName>
        <ecNumber evidence="10">1.2.1.84</ecNumber>
    </recommendedName>
</protein>
<keyword evidence="4 10" id="KW-0812">Transmembrane</keyword>
<dbReference type="GO" id="GO:0102965">
    <property type="term" value="F:alcohol-forming long-chain fatty acyl-CoA reductase activity"/>
    <property type="evidence" value="ECO:0007669"/>
    <property type="project" value="UniProtKB-EC"/>
</dbReference>
<dbReference type="Pfam" id="PF07993">
    <property type="entry name" value="NAD_binding_4"/>
    <property type="match status" value="1"/>
</dbReference>
<evidence type="ECO:0000256" key="4">
    <source>
        <dbReference type="ARBA" id="ARBA00022692"/>
    </source>
</evidence>
<name>A0A650FKS5_9HYME</name>
<evidence type="ECO:0000256" key="5">
    <source>
        <dbReference type="ARBA" id="ARBA00022857"/>
    </source>
</evidence>
<keyword evidence="8 10" id="KW-0472">Membrane</keyword>
<dbReference type="GO" id="GO:0005777">
    <property type="term" value="C:peroxisome"/>
    <property type="evidence" value="ECO:0007669"/>
    <property type="project" value="TreeGrafter"/>
</dbReference>
<dbReference type="FunFam" id="3.40.50.720:FF:000143">
    <property type="entry name" value="Fatty acyl-CoA reductase"/>
    <property type="match status" value="1"/>
</dbReference>
<evidence type="ECO:0000256" key="10">
    <source>
        <dbReference type="RuleBase" id="RU363097"/>
    </source>
</evidence>
<dbReference type="SUPFAM" id="SSF51735">
    <property type="entry name" value="NAD(P)-binding Rossmann-fold domains"/>
    <property type="match status" value="1"/>
</dbReference>
<keyword evidence="7 10" id="KW-0443">Lipid metabolism</keyword>
<evidence type="ECO:0000259" key="11">
    <source>
        <dbReference type="Pfam" id="PF03015"/>
    </source>
</evidence>
<organism evidence="13">
    <name type="scientific">Tetrastichus brontispae</name>
    <dbReference type="NCBI Taxonomy" id="2033808"/>
    <lineage>
        <taxon>Eukaryota</taxon>
        <taxon>Metazoa</taxon>
        <taxon>Ecdysozoa</taxon>
        <taxon>Arthropoda</taxon>
        <taxon>Hexapoda</taxon>
        <taxon>Insecta</taxon>
        <taxon>Pterygota</taxon>
        <taxon>Neoptera</taxon>
        <taxon>Endopterygota</taxon>
        <taxon>Hymenoptera</taxon>
        <taxon>Apocrita</taxon>
        <taxon>Proctotrupomorpha</taxon>
        <taxon>Chalcidoidea</taxon>
        <taxon>Eulophidae</taxon>
        <taxon>Tetrastichinae</taxon>
        <taxon>Tetrastichus</taxon>
    </lineage>
</organism>
<dbReference type="CDD" id="cd05236">
    <property type="entry name" value="FAR-N_SDR_e"/>
    <property type="match status" value="1"/>
</dbReference>
<comment type="catalytic activity">
    <reaction evidence="9 10">
        <text>a long-chain fatty acyl-CoA + 2 NADPH + 2 H(+) = a long-chain primary fatty alcohol + 2 NADP(+) + CoA</text>
        <dbReference type="Rhea" id="RHEA:52716"/>
        <dbReference type="ChEBI" id="CHEBI:15378"/>
        <dbReference type="ChEBI" id="CHEBI:57287"/>
        <dbReference type="ChEBI" id="CHEBI:57783"/>
        <dbReference type="ChEBI" id="CHEBI:58349"/>
        <dbReference type="ChEBI" id="CHEBI:77396"/>
        <dbReference type="ChEBI" id="CHEBI:83139"/>
        <dbReference type="EC" id="1.2.1.84"/>
    </reaction>
</comment>
<evidence type="ECO:0000256" key="1">
    <source>
        <dbReference type="ARBA" id="ARBA00004141"/>
    </source>
</evidence>
<evidence type="ECO:0000313" key="13">
    <source>
        <dbReference type="EMBL" id="QGV11518.1"/>
    </source>
</evidence>
<dbReference type="EMBL" id="MN567118">
    <property type="protein sequence ID" value="QGV11518.1"/>
    <property type="molecule type" value="mRNA"/>
</dbReference>
<evidence type="ECO:0000256" key="3">
    <source>
        <dbReference type="ARBA" id="ARBA00022516"/>
    </source>
</evidence>
<evidence type="ECO:0000256" key="7">
    <source>
        <dbReference type="ARBA" id="ARBA00023098"/>
    </source>
</evidence>
<evidence type="ECO:0000256" key="8">
    <source>
        <dbReference type="ARBA" id="ARBA00023136"/>
    </source>
</evidence>
<accession>A0A650FKS5</accession>
<feature type="domain" description="Thioester reductase (TE)" evidence="12">
    <location>
        <begin position="48"/>
        <end position="315"/>
    </location>
</feature>
<dbReference type="PANTHER" id="PTHR11011">
    <property type="entry name" value="MALE STERILITY PROTEIN 2-RELATED"/>
    <property type="match status" value="1"/>
</dbReference>
<dbReference type="PANTHER" id="PTHR11011:SF116">
    <property type="entry name" value="FATTY ACYL-COA REDUCTASE CG5065-RELATED"/>
    <property type="match status" value="1"/>
</dbReference>
<evidence type="ECO:0000259" key="12">
    <source>
        <dbReference type="Pfam" id="PF07993"/>
    </source>
</evidence>
<sequence>MCFNLFKDYCIECAENNVDERWNKRSKVMASTGNPSIPQWFRDREVMVTGGTGFMGKVLLAKLLMSCPDIKAIHVIIRQKKGVPSKVRLTNLLKEEPFRFLRENQPERLKKLVVVSGDTTSDGLGISAADAENLKNVSVLINMAANVRFDLALKTAVNMNTRGTANVLAFAKQLKHLESFVHVSTAYCQCGEEVLEEKYYPVPISPEEIIKLVDETPENVVDAMTAKIIGDQPNTYAFTKALSEDLIQRSGLPAGIVRPSIVIGSYKEPDEGWVDNMNGPTGLLIAAGKGVIRTMLCHADYNIDVFPCDMAVNATIALAHKVGLESPKTPIFVNLTESNENPITWRYALDTGKRHALANPFSGPLWYPGGDFTTSKIYHLLVVFFLHTIPAYLLDALLRLTGNKPFLVKVQARVNYGMNLVYYYTTKKWIFKNENLKALRENLNPEDRKTFFMDIKVIEWNRYLLTYILATRKYCLKDDPSTLPRARRVFAYLYAVDLAVKIAFGLLLTWFIYSWFFSSEMVISTSVEH</sequence>
<keyword evidence="10" id="KW-0560">Oxidoreductase</keyword>
<dbReference type="InterPro" id="IPR013120">
    <property type="entry name" value="FAR_NAD-bd"/>
</dbReference>
<dbReference type="AlphaFoldDB" id="A0A650FKS5"/>
<dbReference type="Pfam" id="PF03015">
    <property type="entry name" value="Sterile"/>
    <property type="match status" value="1"/>
</dbReference>
<comment type="similarity">
    <text evidence="2 10">Belongs to the fatty acyl-CoA reductase family.</text>
</comment>
<dbReference type="InterPro" id="IPR026055">
    <property type="entry name" value="FAR"/>
</dbReference>
<dbReference type="InterPro" id="IPR033640">
    <property type="entry name" value="FAR_C"/>
</dbReference>
<dbReference type="GO" id="GO:0035336">
    <property type="term" value="P:long-chain fatty-acyl-CoA metabolic process"/>
    <property type="evidence" value="ECO:0007669"/>
    <property type="project" value="TreeGrafter"/>
</dbReference>
<feature type="domain" description="Fatty acyl-CoA reductase C-terminal" evidence="11">
    <location>
        <begin position="386"/>
        <end position="478"/>
    </location>
</feature>
<dbReference type="EC" id="1.2.1.84" evidence="10"/>
<dbReference type="InterPro" id="IPR036291">
    <property type="entry name" value="NAD(P)-bd_dom_sf"/>
</dbReference>
<keyword evidence="5 10" id="KW-0521">NADP</keyword>
<dbReference type="GO" id="GO:0016020">
    <property type="term" value="C:membrane"/>
    <property type="evidence" value="ECO:0007669"/>
    <property type="project" value="UniProtKB-SubCell"/>
</dbReference>
<keyword evidence="3 10" id="KW-0444">Lipid biosynthesis</keyword>
<dbReference type="CDD" id="cd09071">
    <property type="entry name" value="FAR_C"/>
    <property type="match status" value="1"/>
</dbReference>
<dbReference type="GO" id="GO:0080019">
    <property type="term" value="F:alcohol-forming very long-chain fatty acyl-CoA reductase activity"/>
    <property type="evidence" value="ECO:0007669"/>
    <property type="project" value="InterPro"/>
</dbReference>
<comment type="function">
    <text evidence="10">Catalyzes the reduction of fatty acyl-CoA to fatty alcohols.</text>
</comment>
<dbReference type="Gene3D" id="3.40.50.720">
    <property type="entry name" value="NAD(P)-binding Rossmann-like Domain"/>
    <property type="match status" value="1"/>
</dbReference>
<reference evidence="13" key="1">
    <citation type="submission" date="2019-09" db="EMBL/GenBank/DDBJ databases">
        <title>Transcriptome expression in two lineages of Tetrastichus brontispae, implications in the parasitic wasp host-speciation.</title>
        <authorList>
            <person name="Sanchez-Garcia F.J."/>
            <person name="Hou Y."/>
            <person name="Tang B."/>
        </authorList>
    </citation>
    <scope>NUCLEOTIDE SEQUENCE</scope>
</reference>